<comment type="caution">
    <text evidence="2">The sequence shown here is derived from an EMBL/GenBank/DDBJ whole genome shotgun (WGS) entry which is preliminary data.</text>
</comment>
<protein>
    <submittedName>
        <fullName evidence="2">Uncharacterized protein</fullName>
    </submittedName>
</protein>
<keyword evidence="3" id="KW-1185">Reference proteome</keyword>
<evidence type="ECO:0000256" key="1">
    <source>
        <dbReference type="SAM" id="MobiDB-lite"/>
    </source>
</evidence>
<dbReference type="AlphaFoldDB" id="A0A3S5BH06"/>
<gene>
    <name evidence="2" type="ORF">PXEA_LOCUS17393</name>
</gene>
<proteinExistence type="predicted"/>
<evidence type="ECO:0000313" key="3">
    <source>
        <dbReference type="Proteomes" id="UP000784294"/>
    </source>
</evidence>
<dbReference type="Proteomes" id="UP000784294">
    <property type="component" value="Unassembled WGS sequence"/>
</dbReference>
<name>A0A3S5BH06_9PLAT</name>
<evidence type="ECO:0000313" key="2">
    <source>
        <dbReference type="EMBL" id="VEL23953.1"/>
    </source>
</evidence>
<feature type="region of interest" description="Disordered" evidence="1">
    <location>
        <begin position="1"/>
        <end position="28"/>
    </location>
</feature>
<sequence>MGFEHDLLTADSSNSQPAHKTASPGLVSSTVGAPVASIIKENSSATLPSQSLVPSKSISTNIHRVKAARTVIVGSSKVKRRLDSRLKNVKKQQSSNGILSVPKNTLGGRSLTKHLNKKIVPKVKSTATASANSALTSDSVQTTILKSLKRKYPNSKIRTTKIQQDSSGQLSLSKANTGAPIRVHKQIIK</sequence>
<dbReference type="EMBL" id="CAAALY010064971">
    <property type="protein sequence ID" value="VEL23953.1"/>
    <property type="molecule type" value="Genomic_DNA"/>
</dbReference>
<accession>A0A3S5BH06</accession>
<reference evidence="2" key="1">
    <citation type="submission" date="2018-11" db="EMBL/GenBank/DDBJ databases">
        <authorList>
            <consortium name="Pathogen Informatics"/>
        </authorList>
    </citation>
    <scope>NUCLEOTIDE SEQUENCE</scope>
</reference>
<organism evidence="2 3">
    <name type="scientific">Protopolystoma xenopodis</name>
    <dbReference type="NCBI Taxonomy" id="117903"/>
    <lineage>
        <taxon>Eukaryota</taxon>
        <taxon>Metazoa</taxon>
        <taxon>Spiralia</taxon>
        <taxon>Lophotrochozoa</taxon>
        <taxon>Platyhelminthes</taxon>
        <taxon>Monogenea</taxon>
        <taxon>Polyopisthocotylea</taxon>
        <taxon>Polystomatidea</taxon>
        <taxon>Polystomatidae</taxon>
        <taxon>Protopolystoma</taxon>
    </lineage>
</organism>